<reference evidence="2" key="1">
    <citation type="journal article" date="2021" name="Proc. Natl. Acad. Sci. U.S.A.">
        <title>Three genomes in the algal genus Volvox reveal the fate of a haploid sex-determining region after a transition to homothallism.</title>
        <authorList>
            <person name="Yamamoto K."/>
            <person name="Hamaji T."/>
            <person name="Kawai-Toyooka H."/>
            <person name="Matsuzaki R."/>
            <person name="Takahashi F."/>
            <person name="Nishimura Y."/>
            <person name="Kawachi M."/>
            <person name="Noguchi H."/>
            <person name="Minakuchi Y."/>
            <person name="Umen J.G."/>
            <person name="Toyoda A."/>
            <person name="Nozaki H."/>
        </authorList>
    </citation>
    <scope>NUCLEOTIDE SEQUENCE</scope>
    <source>
        <strain evidence="2">NIES-3780</strain>
    </source>
</reference>
<gene>
    <name evidence="2" type="ORF">Vafri_20316</name>
</gene>
<dbReference type="AlphaFoldDB" id="A0A8J4FA92"/>
<dbReference type="EMBL" id="BNCO01000090">
    <property type="protein sequence ID" value="GIL66812.1"/>
    <property type="molecule type" value="Genomic_DNA"/>
</dbReference>
<comment type="caution">
    <text evidence="2">The sequence shown here is derived from an EMBL/GenBank/DDBJ whole genome shotgun (WGS) entry which is preliminary data.</text>
</comment>
<feature type="region of interest" description="Disordered" evidence="1">
    <location>
        <begin position="69"/>
        <end position="113"/>
    </location>
</feature>
<evidence type="ECO:0000313" key="2">
    <source>
        <dbReference type="EMBL" id="GIL66812.1"/>
    </source>
</evidence>
<organism evidence="2 3">
    <name type="scientific">Volvox africanus</name>
    <dbReference type="NCBI Taxonomy" id="51714"/>
    <lineage>
        <taxon>Eukaryota</taxon>
        <taxon>Viridiplantae</taxon>
        <taxon>Chlorophyta</taxon>
        <taxon>core chlorophytes</taxon>
        <taxon>Chlorophyceae</taxon>
        <taxon>CS clade</taxon>
        <taxon>Chlamydomonadales</taxon>
        <taxon>Volvocaceae</taxon>
        <taxon>Volvox</taxon>
    </lineage>
</organism>
<accession>A0A8J4FA92</accession>
<feature type="compositionally biased region" description="Basic and acidic residues" evidence="1">
    <location>
        <begin position="10"/>
        <end position="25"/>
    </location>
</feature>
<evidence type="ECO:0000256" key="1">
    <source>
        <dbReference type="SAM" id="MobiDB-lite"/>
    </source>
</evidence>
<proteinExistence type="predicted"/>
<protein>
    <submittedName>
        <fullName evidence="2">Uncharacterized protein</fullName>
    </submittedName>
</protein>
<name>A0A8J4FA92_9CHLO</name>
<evidence type="ECO:0000313" key="3">
    <source>
        <dbReference type="Proteomes" id="UP000747399"/>
    </source>
</evidence>
<keyword evidence="3" id="KW-1185">Reference proteome</keyword>
<feature type="region of interest" description="Disordered" evidence="1">
    <location>
        <begin position="1"/>
        <end position="38"/>
    </location>
</feature>
<dbReference type="Proteomes" id="UP000747399">
    <property type="component" value="Unassembled WGS sequence"/>
</dbReference>
<sequence>MSEVMVSENMGKEDMGKEDAGKEDIPLDSPPASIPLSSTRLTLHPSFIHPHILTSRLRQLEDPKCIRNRLPLCPPGSRANLQPPPTHLPRRWRSTGIDFAEKTPPSRLAGTRT</sequence>